<dbReference type="Pfam" id="PF14497">
    <property type="entry name" value="GST_C_3"/>
    <property type="match status" value="1"/>
</dbReference>
<evidence type="ECO:0008006" key="6">
    <source>
        <dbReference type="Google" id="ProtNLM"/>
    </source>
</evidence>
<reference evidence="4" key="2">
    <citation type="submission" date="2013-03" db="EMBL/GenBank/DDBJ databases">
        <title>Sequence assembly of the Biomphalaria glabrata genome version 4.3.</title>
        <authorList>
            <person name="Warren W."/>
            <person name="Wilson R.K."/>
            <person name="Hillier L.W."/>
            <person name="Minx P."/>
        </authorList>
    </citation>
    <scope>NUCLEOTIDE SEQUENCE</scope>
    <source>
        <strain evidence="4">BB02</strain>
    </source>
</reference>
<feature type="domain" description="GST C-terminal" evidence="2">
    <location>
        <begin position="82"/>
        <end position="204"/>
    </location>
</feature>
<sequence length="204" mass="23378">MASQNIKLIYFTGRGRIEVSRLILVAAGKQFEDVRLETFTPEHKAKTPFGQLPLLEIDGETFAQSVAIATYLAREFGFYGKTNRDGLRIDQIVQLTQEILNAGYRAYLFEPDETKKDELIRELKEKEFPRYLGYYEKLLRDNGTSYFVGDSLTLADLIVYDVVFAFLQRGFSTSGFPLVEALYQLVESHPNIKPYVAQRKITPN</sequence>
<dbReference type="KEGG" id="bgt:106054059"/>
<evidence type="ECO:0000313" key="5">
    <source>
        <dbReference type="Proteomes" id="UP000076420"/>
    </source>
</evidence>
<dbReference type="VEuPathDB" id="VectorBase:BGLAX_033578"/>
<evidence type="ECO:0000259" key="1">
    <source>
        <dbReference type="PROSITE" id="PS50404"/>
    </source>
</evidence>
<dbReference type="GO" id="GO:0004364">
    <property type="term" value="F:glutathione transferase activity"/>
    <property type="evidence" value="ECO:0007669"/>
    <property type="project" value="TreeGrafter"/>
</dbReference>
<dbReference type="InterPro" id="IPR040079">
    <property type="entry name" value="Glutathione_S-Trfase"/>
</dbReference>
<dbReference type="InterPro" id="IPR010987">
    <property type="entry name" value="Glutathione-S-Trfase_C-like"/>
</dbReference>
<dbReference type="EnsemblMetazoa" id="BGLB000197-RB">
    <property type="protein sequence ID" value="BGLB000197-PB"/>
    <property type="gene ID" value="BGLB000197"/>
</dbReference>
<dbReference type="Gene3D" id="3.40.30.10">
    <property type="entry name" value="Glutaredoxin"/>
    <property type="match status" value="1"/>
</dbReference>
<dbReference type="RefSeq" id="XP_013065224.2">
    <property type="nucleotide sequence ID" value="XM_013209770.2"/>
</dbReference>
<dbReference type="CDD" id="cd03039">
    <property type="entry name" value="GST_N_Sigma_like"/>
    <property type="match status" value="1"/>
</dbReference>
<dbReference type="GO" id="GO:0006749">
    <property type="term" value="P:glutathione metabolic process"/>
    <property type="evidence" value="ECO:0007669"/>
    <property type="project" value="TreeGrafter"/>
</dbReference>
<dbReference type="FunFam" id="1.20.1050.10:FF:000030">
    <property type="entry name" value="Glutathione S-transferase S1"/>
    <property type="match status" value="1"/>
</dbReference>
<dbReference type="InterPro" id="IPR036282">
    <property type="entry name" value="Glutathione-S-Trfase_C_sf"/>
</dbReference>
<dbReference type="InterPro" id="IPR036249">
    <property type="entry name" value="Thioredoxin-like_sf"/>
</dbReference>
<dbReference type="CDD" id="cd03192">
    <property type="entry name" value="GST_C_Sigma_like"/>
    <property type="match status" value="1"/>
</dbReference>
<accession>A0A182YU52</accession>
<dbReference type="InterPro" id="IPR050213">
    <property type="entry name" value="GST_superfamily"/>
</dbReference>
<dbReference type="VEuPathDB" id="VectorBase:BGLB000197"/>
<dbReference type="Pfam" id="PF02798">
    <property type="entry name" value="GST_N"/>
    <property type="match status" value="1"/>
</dbReference>
<reference evidence="4" key="1">
    <citation type="journal article" date="2004" name="J. Parasitol.">
        <title>The mitochondrial genome of Biomphalaria glabrata (Gastropoda: Basommatophora), intermediate host of Schistosoma mansoni.</title>
        <authorList>
            <person name="DeJong R.J."/>
            <person name="Emery A.M."/>
            <person name="Adema C.M."/>
        </authorList>
    </citation>
    <scope>NUCLEOTIDE SEQUENCE</scope>
    <source>
        <strain evidence="4">BB02</strain>
    </source>
</reference>
<evidence type="ECO:0000313" key="3">
    <source>
        <dbReference type="EnsemblMetazoa" id="BGLB000197-PA"/>
    </source>
</evidence>
<dbReference type="EnsemblMetazoa" id="BGLB000197-RA">
    <property type="protein sequence ID" value="BGLB000197-PA"/>
    <property type="gene ID" value="BGLB000197"/>
</dbReference>
<dbReference type="InterPro" id="IPR004045">
    <property type="entry name" value="Glutathione_S-Trfase_N"/>
</dbReference>
<dbReference type="STRING" id="6526.A0A182YU52"/>
<dbReference type="SFLD" id="SFLDG00363">
    <property type="entry name" value="AMPS_(cytGST):_Alpha-__Mu-__Pi"/>
    <property type="match status" value="1"/>
</dbReference>
<dbReference type="SUPFAM" id="SSF52833">
    <property type="entry name" value="Thioredoxin-like"/>
    <property type="match status" value="1"/>
</dbReference>
<name>A0A182YU52_BIOGL</name>
<dbReference type="PROSITE" id="PS50404">
    <property type="entry name" value="GST_NTER"/>
    <property type="match status" value="1"/>
</dbReference>
<dbReference type="PROSITE" id="PS50405">
    <property type="entry name" value="GST_CTER"/>
    <property type="match status" value="1"/>
</dbReference>
<dbReference type="SFLD" id="SFLDS00019">
    <property type="entry name" value="Glutathione_Transferase_(cytos"/>
    <property type="match status" value="1"/>
</dbReference>
<organism evidence="3 5">
    <name type="scientific">Biomphalaria glabrata</name>
    <name type="common">Bloodfluke planorb</name>
    <name type="synonym">Freshwater snail</name>
    <dbReference type="NCBI Taxonomy" id="6526"/>
    <lineage>
        <taxon>Eukaryota</taxon>
        <taxon>Metazoa</taxon>
        <taxon>Spiralia</taxon>
        <taxon>Lophotrochozoa</taxon>
        <taxon>Mollusca</taxon>
        <taxon>Gastropoda</taxon>
        <taxon>Heterobranchia</taxon>
        <taxon>Euthyneura</taxon>
        <taxon>Panpulmonata</taxon>
        <taxon>Hygrophila</taxon>
        <taxon>Lymnaeoidea</taxon>
        <taxon>Planorbidae</taxon>
        <taxon>Biomphalaria</taxon>
    </lineage>
</organism>
<dbReference type="SFLD" id="SFLDG01205">
    <property type="entry name" value="AMPS.1"/>
    <property type="match status" value="1"/>
</dbReference>
<proteinExistence type="predicted"/>
<reference evidence="3" key="3">
    <citation type="submission" date="2020-05" db="UniProtKB">
        <authorList>
            <consortium name="EnsemblMetazoa"/>
        </authorList>
    </citation>
    <scope>IDENTIFICATION</scope>
    <source>
        <strain evidence="3">BB02</strain>
    </source>
</reference>
<dbReference type="OrthoDB" id="414243at2759"/>
<feature type="domain" description="GST N-terminal" evidence="1">
    <location>
        <begin position="4"/>
        <end position="80"/>
    </location>
</feature>
<evidence type="ECO:0000313" key="4">
    <source>
        <dbReference type="EnsemblMetazoa" id="BGLB000197-PB"/>
    </source>
</evidence>
<protein>
    <recommendedName>
        <fullName evidence="6">Glutathione S-transferase</fullName>
    </recommendedName>
</protein>
<dbReference type="SUPFAM" id="SSF47616">
    <property type="entry name" value="GST C-terminal domain-like"/>
    <property type="match status" value="1"/>
</dbReference>
<dbReference type="AlphaFoldDB" id="A0A182YU52"/>
<dbReference type="Proteomes" id="UP000076420">
    <property type="component" value="Unassembled WGS sequence"/>
</dbReference>
<gene>
    <name evidence="3" type="primary">106054059</name>
</gene>
<dbReference type="Gene3D" id="1.20.1050.10">
    <property type="match status" value="1"/>
</dbReference>
<dbReference type="PANTHER" id="PTHR11571">
    <property type="entry name" value="GLUTATHIONE S-TRANSFERASE"/>
    <property type="match status" value="1"/>
</dbReference>
<dbReference type="InterPro" id="IPR004046">
    <property type="entry name" value="GST_C"/>
</dbReference>
<evidence type="ECO:0000259" key="2">
    <source>
        <dbReference type="PROSITE" id="PS50405"/>
    </source>
</evidence>